<reference evidence="2 3" key="1">
    <citation type="journal article" date="2021" name="Commun. Biol.">
        <title>The genome of Shorea leprosula (Dipterocarpaceae) highlights the ecological relevance of drought in aseasonal tropical rainforests.</title>
        <authorList>
            <person name="Ng K.K.S."/>
            <person name="Kobayashi M.J."/>
            <person name="Fawcett J.A."/>
            <person name="Hatakeyama M."/>
            <person name="Paape T."/>
            <person name="Ng C.H."/>
            <person name="Ang C.C."/>
            <person name="Tnah L.H."/>
            <person name="Lee C.T."/>
            <person name="Nishiyama T."/>
            <person name="Sese J."/>
            <person name="O'Brien M.J."/>
            <person name="Copetti D."/>
            <person name="Mohd Noor M.I."/>
            <person name="Ong R.C."/>
            <person name="Putra M."/>
            <person name="Sireger I.Z."/>
            <person name="Indrioko S."/>
            <person name="Kosugi Y."/>
            <person name="Izuno A."/>
            <person name="Isagi Y."/>
            <person name="Lee S.L."/>
            <person name="Shimizu K.K."/>
        </authorList>
    </citation>
    <scope>NUCLEOTIDE SEQUENCE [LARGE SCALE GENOMIC DNA]</scope>
    <source>
        <strain evidence="2">214</strain>
    </source>
</reference>
<accession>A0AAV5J8V9</accession>
<gene>
    <name evidence="2" type="ORF">SLEP1_g18327</name>
</gene>
<proteinExistence type="predicted"/>
<sequence length="75" mass="8325">MFYLVGTPNTAKTYHSPRPSLTPPPEKLKIPQIRCLLPPLPPVAAGCELRFSCPRESLQFFRQLFPIPASSSLAC</sequence>
<evidence type="ECO:0000313" key="2">
    <source>
        <dbReference type="EMBL" id="GKV06428.1"/>
    </source>
</evidence>
<name>A0AAV5J8V9_9ROSI</name>
<organism evidence="2 3">
    <name type="scientific">Rubroshorea leprosula</name>
    <dbReference type="NCBI Taxonomy" id="152421"/>
    <lineage>
        <taxon>Eukaryota</taxon>
        <taxon>Viridiplantae</taxon>
        <taxon>Streptophyta</taxon>
        <taxon>Embryophyta</taxon>
        <taxon>Tracheophyta</taxon>
        <taxon>Spermatophyta</taxon>
        <taxon>Magnoliopsida</taxon>
        <taxon>eudicotyledons</taxon>
        <taxon>Gunneridae</taxon>
        <taxon>Pentapetalae</taxon>
        <taxon>rosids</taxon>
        <taxon>malvids</taxon>
        <taxon>Malvales</taxon>
        <taxon>Dipterocarpaceae</taxon>
        <taxon>Rubroshorea</taxon>
    </lineage>
</organism>
<feature type="region of interest" description="Disordered" evidence="1">
    <location>
        <begin position="1"/>
        <end position="25"/>
    </location>
</feature>
<evidence type="ECO:0000313" key="3">
    <source>
        <dbReference type="Proteomes" id="UP001054252"/>
    </source>
</evidence>
<evidence type="ECO:0000256" key="1">
    <source>
        <dbReference type="SAM" id="MobiDB-lite"/>
    </source>
</evidence>
<dbReference type="EMBL" id="BPVZ01000025">
    <property type="protein sequence ID" value="GKV06428.1"/>
    <property type="molecule type" value="Genomic_DNA"/>
</dbReference>
<dbReference type="Proteomes" id="UP001054252">
    <property type="component" value="Unassembled WGS sequence"/>
</dbReference>
<keyword evidence="3" id="KW-1185">Reference proteome</keyword>
<protein>
    <submittedName>
        <fullName evidence="2">Uncharacterized protein</fullName>
    </submittedName>
</protein>
<comment type="caution">
    <text evidence="2">The sequence shown here is derived from an EMBL/GenBank/DDBJ whole genome shotgun (WGS) entry which is preliminary data.</text>
</comment>
<dbReference type="AlphaFoldDB" id="A0AAV5J8V9"/>